<protein>
    <submittedName>
        <fullName evidence="2">Uncharacterized protein</fullName>
    </submittedName>
</protein>
<proteinExistence type="predicted"/>
<feature type="signal peptide" evidence="1">
    <location>
        <begin position="1"/>
        <end position="20"/>
    </location>
</feature>
<feature type="chain" id="PRO_5046035183" evidence="1">
    <location>
        <begin position="21"/>
        <end position="81"/>
    </location>
</feature>
<reference evidence="2 3" key="1">
    <citation type="submission" date="2021-07" db="EMBL/GenBank/DDBJ databases">
        <title>Mesonia aestuariivivens sp. nov., isolated from a tidal flat.</title>
        <authorList>
            <person name="Kim Y.-O."/>
            <person name="Yoon J.-H."/>
        </authorList>
    </citation>
    <scope>NUCLEOTIDE SEQUENCE [LARGE SCALE GENOMIC DNA]</scope>
    <source>
        <strain evidence="2 3">JHPTF-M18</strain>
    </source>
</reference>
<keyword evidence="3" id="KW-1185">Reference proteome</keyword>
<dbReference type="Proteomes" id="UP000719267">
    <property type="component" value="Unassembled WGS sequence"/>
</dbReference>
<comment type="caution">
    <text evidence="2">The sequence shown here is derived from an EMBL/GenBank/DDBJ whole genome shotgun (WGS) entry which is preliminary data.</text>
</comment>
<sequence>MMKKLFMSFAFIAVFFSSQATNIITQRNCSNEAIVAYDVIFALTGNMAVAFQAADNTYNSCIDDGGSEGGVVRELDNSLQP</sequence>
<evidence type="ECO:0000313" key="2">
    <source>
        <dbReference type="EMBL" id="MBW2961586.1"/>
    </source>
</evidence>
<evidence type="ECO:0000313" key="3">
    <source>
        <dbReference type="Proteomes" id="UP000719267"/>
    </source>
</evidence>
<dbReference type="EMBL" id="JAHWDF010000006">
    <property type="protein sequence ID" value="MBW2961586.1"/>
    <property type="molecule type" value="Genomic_DNA"/>
</dbReference>
<dbReference type="RefSeq" id="WP_219039877.1">
    <property type="nucleotide sequence ID" value="NZ_JAHWDF010000006.1"/>
</dbReference>
<keyword evidence="1" id="KW-0732">Signal</keyword>
<organism evidence="2 3">
    <name type="scientific">Mesonia aestuariivivens</name>
    <dbReference type="NCBI Taxonomy" id="2796128"/>
    <lineage>
        <taxon>Bacteria</taxon>
        <taxon>Pseudomonadati</taxon>
        <taxon>Bacteroidota</taxon>
        <taxon>Flavobacteriia</taxon>
        <taxon>Flavobacteriales</taxon>
        <taxon>Flavobacteriaceae</taxon>
        <taxon>Mesonia</taxon>
    </lineage>
</organism>
<name>A0ABS6W225_9FLAO</name>
<gene>
    <name evidence="2" type="ORF">KW502_07220</name>
</gene>
<evidence type="ECO:0000256" key="1">
    <source>
        <dbReference type="SAM" id="SignalP"/>
    </source>
</evidence>
<accession>A0ABS6W225</accession>